<organism evidence="12 13">
    <name type="scientific">Thiopseudomonas alkaliphila</name>
    <dbReference type="NCBI Taxonomy" id="1697053"/>
    <lineage>
        <taxon>Bacteria</taxon>
        <taxon>Pseudomonadati</taxon>
        <taxon>Pseudomonadota</taxon>
        <taxon>Gammaproteobacteria</taxon>
        <taxon>Pseudomonadales</taxon>
        <taxon>Pseudomonadaceae</taxon>
        <taxon>Thiopseudomonas</taxon>
    </lineage>
</organism>
<protein>
    <recommendedName>
        <fullName evidence="9">Phosphogluconate dehydratase</fullName>
        <ecNumber evidence="9">4.2.1.12</ecNumber>
    </recommendedName>
</protein>
<keyword evidence="4" id="KW-0408">Iron</keyword>
<dbReference type="EMBL" id="JACANB010000007">
    <property type="protein sequence ID" value="MDM1697026.1"/>
    <property type="molecule type" value="Genomic_DNA"/>
</dbReference>
<evidence type="ECO:0000256" key="4">
    <source>
        <dbReference type="ARBA" id="ARBA00023004"/>
    </source>
</evidence>
<dbReference type="InterPro" id="IPR000581">
    <property type="entry name" value="ILV_EDD_N"/>
</dbReference>
<dbReference type="GO" id="GO:0004456">
    <property type="term" value="F:phosphogluconate dehydratase activity"/>
    <property type="evidence" value="ECO:0007669"/>
    <property type="project" value="UniProtKB-UniRule"/>
</dbReference>
<reference evidence="12" key="2">
    <citation type="journal article" date="2022" name="Sci. Total Environ.">
        <title>Prevalence, transmission, and molecular epidemiology of tet(X)-positive bacteria among humans, animals, and environmental niches in China: An epidemiological, and genomic-based study.</title>
        <authorList>
            <person name="Dong N."/>
            <person name="Zeng Y."/>
            <person name="Cai C."/>
            <person name="Sun C."/>
            <person name="Lu J."/>
            <person name="Liu C."/>
            <person name="Zhou H."/>
            <person name="Sun Q."/>
            <person name="Shu L."/>
            <person name="Wang H."/>
            <person name="Wang Y."/>
            <person name="Wang S."/>
            <person name="Wu C."/>
            <person name="Chan E.W."/>
            <person name="Chen G."/>
            <person name="Shen Z."/>
            <person name="Chen S."/>
            <person name="Zhang R."/>
        </authorList>
    </citation>
    <scope>NUCLEOTIDE SEQUENCE</scope>
    <source>
        <strain evidence="12">DF46-2-2</strain>
    </source>
</reference>
<comment type="caution">
    <text evidence="12">The sequence shown here is derived from an EMBL/GenBank/DDBJ whole genome shotgun (WGS) entry which is preliminary data.</text>
</comment>
<evidence type="ECO:0000256" key="6">
    <source>
        <dbReference type="ARBA" id="ARBA00023064"/>
    </source>
</evidence>
<proteinExistence type="inferred from homology"/>
<dbReference type="AlphaFoldDB" id="A0AAW7DTC1"/>
<evidence type="ECO:0000256" key="3">
    <source>
        <dbReference type="ARBA" id="ARBA00022723"/>
    </source>
</evidence>
<evidence type="ECO:0000256" key="5">
    <source>
        <dbReference type="ARBA" id="ARBA00023014"/>
    </source>
</evidence>
<reference evidence="12" key="1">
    <citation type="submission" date="2020-06" db="EMBL/GenBank/DDBJ databases">
        <authorList>
            <person name="Dong N."/>
        </authorList>
    </citation>
    <scope>NUCLEOTIDE SEQUENCE</scope>
    <source>
        <strain evidence="12">DF46-2-2</strain>
    </source>
</reference>
<dbReference type="Proteomes" id="UP001173465">
    <property type="component" value="Unassembled WGS sequence"/>
</dbReference>
<dbReference type="GO" id="GO:0009255">
    <property type="term" value="P:Entner-Doudoroff pathway through 6-phosphogluconate"/>
    <property type="evidence" value="ECO:0007669"/>
    <property type="project" value="UniProtKB-UniRule"/>
</dbReference>
<dbReference type="NCBIfam" id="TIGR01196">
    <property type="entry name" value="edd"/>
    <property type="match status" value="1"/>
</dbReference>
<dbReference type="SUPFAM" id="SSF52016">
    <property type="entry name" value="LeuD/IlvD-like"/>
    <property type="match status" value="1"/>
</dbReference>
<dbReference type="Pfam" id="PF00920">
    <property type="entry name" value="ILVD_EDD_N"/>
    <property type="match status" value="1"/>
</dbReference>
<evidence type="ECO:0000313" key="12">
    <source>
        <dbReference type="EMBL" id="MDM1697026.1"/>
    </source>
</evidence>
<comment type="similarity">
    <text evidence="1">Belongs to the IlvD/Edd family.</text>
</comment>
<keyword evidence="5" id="KW-0411">Iron-sulfur</keyword>
<dbReference type="InterPro" id="IPR056740">
    <property type="entry name" value="ILV_EDD_C"/>
</dbReference>
<evidence type="ECO:0000259" key="11">
    <source>
        <dbReference type="Pfam" id="PF24877"/>
    </source>
</evidence>
<keyword evidence="2" id="KW-0004">4Fe-4S</keyword>
<dbReference type="Pfam" id="PF24877">
    <property type="entry name" value="ILV_EDD_C"/>
    <property type="match status" value="1"/>
</dbReference>
<evidence type="ECO:0000256" key="1">
    <source>
        <dbReference type="ARBA" id="ARBA00006486"/>
    </source>
</evidence>
<dbReference type="PROSITE" id="PS00886">
    <property type="entry name" value="ILVD_EDD_1"/>
    <property type="match status" value="1"/>
</dbReference>
<evidence type="ECO:0000256" key="8">
    <source>
        <dbReference type="ARBA" id="ARBA00023277"/>
    </source>
</evidence>
<feature type="domain" description="Dihydroxy-acid/6-phosphogluconate dehydratase N-terminal" evidence="10">
    <location>
        <begin position="67"/>
        <end position="378"/>
    </location>
</feature>
<keyword evidence="3" id="KW-0479">Metal-binding</keyword>
<evidence type="ECO:0000313" key="13">
    <source>
        <dbReference type="Proteomes" id="UP001173465"/>
    </source>
</evidence>
<keyword evidence="7 12" id="KW-0456">Lyase</keyword>
<dbReference type="InterPro" id="IPR004786">
    <property type="entry name" value="6-phosphgluc_deHydtase"/>
</dbReference>
<dbReference type="GO" id="GO:0019521">
    <property type="term" value="P:D-gluconate metabolic process"/>
    <property type="evidence" value="ECO:0007669"/>
    <property type="project" value="UniProtKB-KW"/>
</dbReference>
<dbReference type="PANTHER" id="PTHR43661:SF1">
    <property type="entry name" value="PHOSPHOGLUCONATE DEHYDRATASE"/>
    <property type="match status" value="1"/>
</dbReference>
<evidence type="ECO:0000256" key="7">
    <source>
        <dbReference type="ARBA" id="ARBA00023239"/>
    </source>
</evidence>
<dbReference type="GO" id="GO:0051539">
    <property type="term" value="F:4 iron, 4 sulfur cluster binding"/>
    <property type="evidence" value="ECO:0007669"/>
    <property type="project" value="UniProtKB-KW"/>
</dbReference>
<gene>
    <name evidence="12" type="ORF">HX099_10200</name>
</gene>
<dbReference type="GO" id="GO:0046872">
    <property type="term" value="F:metal ion binding"/>
    <property type="evidence" value="ECO:0007669"/>
    <property type="project" value="UniProtKB-KW"/>
</dbReference>
<dbReference type="InterPro" id="IPR037237">
    <property type="entry name" value="IlvD/EDD_N"/>
</dbReference>
<dbReference type="Gene3D" id="3.50.30.80">
    <property type="entry name" value="IlvD/EDD C-terminal domain-like"/>
    <property type="match status" value="1"/>
</dbReference>
<dbReference type="InterPro" id="IPR020558">
    <property type="entry name" value="DiOHA_6PGluconate_deHydtase_CS"/>
</dbReference>
<sequence>MIHPQLEAVTEQIQQRSLTRRAAYLEKIRQAAERPRQQGLSCSNLAHVMAAESEQERLIMRSGGASHIAIISSYNDMLSAHVPLADYPEILKKTLLQRGATAQFAAGVPAMCDGVTQGTAAMQLSLFSRDLIAQATAIGLSHGVFDGALYLGVCDKIVPGLLIGALHFGHLPAVFVPAGPMHSGLSNPEKAAIRERYARGEVSRDELLTAELAAYHEAGTCTFYGTANTNQMLMEAMGLHVPGSAFVHPQTLLRTKLTEQAALTLLELTKQGERYLPVGLQINAKALVNGMVALLATSGSTNHGLHLPAIARAAGYELRWEDFAQLAQVVPQLAKVYPNGAADVNQFHAAGGVAWVLRELLHEGLLHADVQTASAQGISAYTQEAYLNKEQLAWRDLPDTSPAENIVRVFTEPFAQHSGWHLLQGNLGRAMVKSSAVKPEFWSIKAPAKVFASEQAAAEAYQAGTLTGDFVMVVRFQGPRANGMPELHSLMPLLANLQQRGQQVALVTDGRLSGASGKVLTALHVTPEAASAGSVLSLIQNDDLIHLDVEANVLQLEVTAEVLASRQPAVQPKDEPFGYGLELFKAQRQLASPADQGASFLTEE</sequence>
<dbReference type="PANTHER" id="PTHR43661">
    <property type="entry name" value="D-XYLONATE DEHYDRATASE"/>
    <property type="match status" value="1"/>
</dbReference>
<dbReference type="PROSITE" id="PS00887">
    <property type="entry name" value="ILVD_EDD_2"/>
    <property type="match status" value="1"/>
</dbReference>
<evidence type="ECO:0000259" key="10">
    <source>
        <dbReference type="Pfam" id="PF00920"/>
    </source>
</evidence>
<evidence type="ECO:0000256" key="2">
    <source>
        <dbReference type="ARBA" id="ARBA00022485"/>
    </source>
</evidence>
<keyword evidence="8" id="KW-0119">Carbohydrate metabolism</keyword>
<dbReference type="InterPro" id="IPR042096">
    <property type="entry name" value="Dihydro-acid_dehy_C"/>
</dbReference>
<dbReference type="EC" id="4.2.1.12" evidence="9"/>
<name>A0AAW7DTC1_9GAMM</name>
<accession>A0AAW7DTC1</accession>
<dbReference type="GO" id="GO:0005829">
    <property type="term" value="C:cytosol"/>
    <property type="evidence" value="ECO:0007669"/>
    <property type="project" value="TreeGrafter"/>
</dbReference>
<keyword evidence="6" id="KW-0311">Gluconate utilization</keyword>
<dbReference type="SUPFAM" id="SSF143975">
    <property type="entry name" value="IlvD/EDD N-terminal domain-like"/>
    <property type="match status" value="1"/>
</dbReference>
<feature type="domain" description="Dihydroxy-acid/6-phosphogluconate dehydratase C-terminal" evidence="11">
    <location>
        <begin position="406"/>
        <end position="598"/>
    </location>
</feature>
<evidence type="ECO:0000256" key="9">
    <source>
        <dbReference type="NCBIfam" id="TIGR01196"/>
    </source>
</evidence>